<dbReference type="InterPro" id="IPR050553">
    <property type="entry name" value="Thioredoxin_ResA/DsbE_sf"/>
</dbReference>
<dbReference type="GO" id="GO:0016491">
    <property type="term" value="F:oxidoreductase activity"/>
    <property type="evidence" value="ECO:0007669"/>
    <property type="project" value="InterPro"/>
</dbReference>
<evidence type="ECO:0000313" key="7">
    <source>
        <dbReference type="EMBL" id="WXA14263.1"/>
    </source>
</evidence>
<dbReference type="RefSeq" id="WP_338733644.1">
    <property type="nucleotide sequence ID" value="NZ_CP136924.1"/>
</dbReference>
<keyword evidence="2" id="KW-0201">Cytochrome c-type biogenesis</keyword>
<dbReference type="Pfam" id="PF00578">
    <property type="entry name" value="AhpC-TSA"/>
    <property type="match status" value="1"/>
</dbReference>
<dbReference type="Pfam" id="PF14289">
    <property type="entry name" value="DUF4369"/>
    <property type="match status" value="1"/>
</dbReference>
<dbReference type="PROSITE" id="PS51257">
    <property type="entry name" value="PROKAR_LIPOPROTEIN"/>
    <property type="match status" value="1"/>
</dbReference>
<comment type="subcellular location">
    <subcellularLocation>
        <location evidence="1">Cell envelope</location>
    </subcellularLocation>
</comment>
<dbReference type="Gene3D" id="3.40.30.10">
    <property type="entry name" value="Glutaredoxin"/>
    <property type="match status" value="1"/>
</dbReference>
<dbReference type="PROSITE" id="PS51352">
    <property type="entry name" value="THIOREDOXIN_2"/>
    <property type="match status" value="1"/>
</dbReference>
<dbReference type="PANTHER" id="PTHR42852:SF6">
    <property type="entry name" value="THIOL:DISULFIDE INTERCHANGE PROTEIN DSBE"/>
    <property type="match status" value="1"/>
</dbReference>
<dbReference type="EMBL" id="CP136925">
    <property type="protein sequence ID" value="WXA14263.1"/>
    <property type="molecule type" value="Genomic_DNA"/>
</dbReference>
<dbReference type="InterPro" id="IPR017937">
    <property type="entry name" value="Thioredoxin_CS"/>
</dbReference>
<dbReference type="AlphaFoldDB" id="A0AAU6P0L1"/>
<dbReference type="GO" id="GO:0016209">
    <property type="term" value="F:antioxidant activity"/>
    <property type="evidence" value="ECO:0007669"/>
    <property type="project" value="InterPro"/>
</dbReference>
<keyword evidence="3" id="KW-1015">Disulfide bond</keyword>
<evidence type="ECO:0000256" key="1">
    <source>
        <dbReference type="ARBA" id="ARBA00004196"/>
    </source>
</evidence>
<dbReference type="PROSITE" id="PS00194">
    <property type="entry name" value="THIOREDOXIN_1"/>
    <property type="match status" value="1"/>
</dbReference>
<reference evidence="6 8" key="1">
    <citation type="submission" date="2023-10" db="EMBL/GenBank/DDBJ databases">
        <title>Culture-based analysis of two novel bacteria associated with mangrove crab gills.</title>
        <authorList>
            <person name="Yang X."/>
            <person name="Garuglieri E."/>
            <person name="Van Goethem M.W."/>
            <person name="Fusi M."/>
            <person name="Marasco R."/>
            <person name="Daffonchio D.G."/>
        </authorList>
    </citation>
    <scope>NUCLEOTIDE SEQUENCE [LARGE SCALE GENOMIC DNA]</scope>
    <source>
        <strain evidence="7">UG2-1</strain>
        <strain evidence="6">UG2-2</strain>
        <strain evidence="8">UG2_2</strain>
    </source>
</reference>
<organism evidence="6 8">
    <name type="scientific">Mangrovimonas cancribranchiae</name>
    <dbReference type="NCBI Taxonomy" id="3080055"/>
    <lineage>
        <taxon>Bacteria</taxon>
        <taxon>Pseudomonadati</taxon>
        <taxon>Bacteroidota</taxon>
        <taxon>Flavobacteriia</taxon>
        <taxon>Flavobacteriales</taxon>
        <taxon>Flavobacteriaceae</taxon>
        <taxon>Mangrovimonas</taxon>
    </lineage>
</organism>
<feature type="domain" description="Thioredoxin" evidence="5">
    <location>
        <begin position="232"/>
        <end position="376"/>
    </location>
</feature>
<keyword evidence="4" id="KW-0676">Redox-active center</keyword>
<dbReference type="GO" id="GO:0017004">
    <property type="term" value="P:cytochrome complex assembly"/>
    <property type="evidence" value="ECO:0007669"/>
    <property type="project" value="UniProtKB-KW"/>
</dbReference>
<evidence type="ECO:0000256" key="3">
    <source>
        <dbReference type="ARBA" id="ARBA00023157"/>
    </source>
</evidence>
<dbReference type="Proteomes" id="UP001368318">
    <property type="component" value="Chromosome"/>
</dbReference>
<dbReference type="KEGG" id="mcaa:R3L15_05140"/>
<name>A0AAU6P0L1_9FLAO</name>
<sequence>MLKKIFYISILTLTVVACKKEPKVEGFLINGTIDASENGKKISLYKADRSNQTLLDSTRVVDGKITLDGKVDSPEIYLVAIEGNNQRLPIIVENTQMDLTLYKDSLMASKISGSKENDVFGLLQENMKPIRAKNAELMQEYTEARKNNDSTLMQNIREDFEAFVAKINDKNLAIVKENPDLFIGASFLESMIKSKGIKVAEANEVFNTFTDKVKNSSIGKKLGEDIKNALKTAEGSMAPNFTAPNPEGEMITLNDIKGKVTIIDFWAAWCGPCRKENPNVVKVYNKYHEKGLEIVGVSLDGTPRQKDAKAAWIEAIEKDGLTWHQVSNLQYFNGPVAKQYNISSIPATFILDSEGKIVAKNLRGKALEDKVAELLQ</sequence>
<keyword evidence="8" id="KW-1185">Reference proteome</keyword>
<evidence type="ECO:0000259" key="5">
    <source>
        <dbReference type="PROSITE" id="PS51352"/>
    </source>
</evidence>
<dbReference type="PANTHER" id="PTHR42852">
    <property type="entry name" value="THIOL:DISULFIDE INTERCHANGE PROTEIN DSBE"/>
    <property type="match status" value="1"/>
</dbReference>
<protein>
    <submittedName>
        <fullName evidence="6">TlpA disulfide reductase family protein</fullName>
    </submittedName>
</protein>
<dbReference type="InterPro" id="IPR025380">
    <property type="entry name" value="DUF4369"/>
</dbReference>
<evidence type="ECO:0000256" key="4">
    <source>
        <dbReference type="ARBA" id="ARBA00023284"/>
    </source>
</evidence>
<dbReference type="InterPro" id="IPR036249">
    <property type="entry name" value="Thioredoxin-like_sf"/>
</dbReference>
<evidence type="ECO:0000256" key="2">
    <source>
        <dbReference type="ARBA" id="ARBA00022748"/>
    </source>
</evidence>
<dbReference type="SUPFAM" id="SSF52833">
    <property type="entry name" value="Thioredoxin-like"/>
    <property type="match status" value="1"/>
</dbReference>
<proteinExistence type="predicted"/>
<dbReference type="EMBL" id="CP136924">
    <property type="protein sequence ID" value="WXA03315.1"/>
    <property type="molecule type" value="Genomic_DNA"/>
</dbReference>
<dbReference type="GO" id="GO:0030313">
    <property type="term" value="C:cell envelope"/>
    <property type="evidence" value="ECO:0007669"/>
    <property type="project" value="UniProtKB-SubCell"/>
</dbReference>
<evidence type="ECO:0000313" key="8">
    <source>
        <dbReference type="Proteomes" id="UP001368318"/>
    </source>
</evidence>
<accession>A0AAU6P0L1</accession>
<evidence type="ECO:0000313" key="6">
    <source>
        <dbReference type="EMBL" id="WXA03315.1"/>
    </source>
</evidence>
<dbReference type="CDD" id="cd02966">
    <property type="entry name" value="TlpA_like_family"/>
    <property type="match status" value="1"/>
</dbReference>
<gene>
    <name evidence="7" type="ORF">R3L15_05140</name>
    <name evidence="6" type="ORF">R3L16_02260</name>
</gene>
<dbReference type="InterPro" id="IPR013766">
    <property type="entry name" value="Thioredoxin_domain"/>
</dbReference>
<dbReference type="InterPro" id="IPR000866">
    <property type="entry name" value="AhpC/TSA"/>
</dbReference>